<gene>
    <name evidence="1" type="ORF">FYC62_02670</name>
</gene>
<dbReference type="RefSeq" id="WP_149073812.1">
    <property type="nucleotide sequence ID" value="NZ_CP043329.1"/>
</dbReference>
<dbReference type="EMBL" id="CP043329">
    <property type="protein sequence ID" value="QEK50689.1"/>
    <property type="molecule type" value="Genomic_DNA"/>
</dbReference>
<protein>
    <submittedName>
        <fullName evidence="1">Uncharacterized protein</fullName>
    </submittedName>
</protein>
<sequence length="124" mass="14422">MDRYHFTVKCKDASPEKIWEFIQNGLSNDVIIKSIKDKVPYNINYITESEISFSVKTRNDGKPEIITLEDFIRIIIGLMKMETFNTSTSKPIFRESKVYRKRSPMFALLVSSGVIEKTLKTHQL</sequence>
<organism evidence="1 2">
    <name type="scientific">Pedobacter aquae</name>
    <dbReference type="NCBI Taxonomy" id="2605747"/>
    <lineage>
        <taxon>Bacteria</taxon>
        <taxon>Pseudomonadati</taxon>
        <taxon>Bacteroidota</taxon>
        <taxon>Sphingobacteriia</taxon>
        <taxon>Sphingobacteriales</taxon>
        <taxon>Sphingobacteriaceae</taxon>
        <taxon>Pedobacter</taxon>
    </lineage>
</organism>
<dbReference type="Proteomes" id="UP000323653">
    <property type="component" value="Chromosome"/>
</dbReference>
<dbReference type="AlphaFoldDB" id="A0A5C0VF12"/>
<name>A0A5C0VF12_9SPHI</name>
<dbReference type="KEGG" id="pej:FYC62_02670"/>
<reference evidence="1 2" key="1">
    <citation type="submission" date="2019-08" db="EMBL/GenBank/DDBJ databases">
        <title>Pedobacter sp. nov., isolated from Han river, South Korea.</title>
        <authorList>
            <person name="Lee D.-H."/>
            <person name="Kim Y.-S."/>
            <person name="Hwang E.-M."/>
            <person name="Le Tran T.C."/>
            <person name="Cha C.-J."/>
        </authorList>
    </citation>
    <scope>NUCLEOTIDE SEQUENCE [LARGE SCALE GENOMIC DNA]</scope>
    <source>
        <strain evidence="1 2">CJ43</strain>
    </source>
</reference>
<keyword evidence="2" id="KW-1185">Reference proteome</keyword>
<evidence type="ECO:0000313" key="1">
    <source>
        <dbReference type="EMBL" id="QEK50689.1"/>
    </source>
</evidence>
<accession>A0A5C0VF12</accession>
<proteinExistence type="predicted"/>
<evidence type="ECO:0000313" key="2">
    <source>
        <dbReference type="Proteomes" id="UP000323653"/>
    </source>
</evidence>